<dbReference type="InterPro" id="IPR012337">
    <property type="entry name" value="RNaseH-like_sf"/>
</dbReference>
<dbReference type="InterPro" id="IPR036388">
    <property type="entry name" value="WH-like_DNA-bd_sf"/>
</dbReference>
<dbReference type="Gene3D" id="1.10.10.10">
    <property type="entry name" value="Winged helix-like DNA-binding domain superfamily/Winged helix DNA-binding domain"/>
    <property type="match status" value="1"/>
</dbReference>
<gene>
    <name evidence="4" type="ORF">L5G33_01585</name>
</gene>
<evidence type="ECO:0000256" key="2">
    <source>
        <dbReference type="SAM" id="Coils"/>
    </source>
</evidence>
<dbReference type="SUPFAM" id="SSF46689">
    <property type="entry name" value="Homeodomain-like"/>
    <property type="match status" value="1"/>
</dbReference>
<organism evidence="4 5">
    <name type="scientific">Gordonia liuliyuniae</name>
    <dbReference type="NCBI Taxonomy" id="2911517"/>
    <lineage>
        <taxon>Bacteria</taxon>
        <taxon>Bacillati</taxon>
        <taxon>Actinomycetota</taxon>
        <taxon>Actinomycetes</taxon>
        <taxon>Mycobacteriales</taxon>
        <taxon>Gordoniaceae</taxon>
        <taxon>Gordonia</taxon>
    </lineage>
</organism>
<reference evidence="4 5" key="1">
    <citation type="submission" date="2022-01" db="EMBL/GenBank/DDBJ databases">
        <authorList>
            <person name="Huang Y."/>
        </authorList>
    </citation>
    <scope>NUCLEOTIDE SEQUENCE [LARGE SCALE GENOMIC DNA]</scope>
    <source>
        <strain evidence="4 5">HY366</strain>
    </source>
</reference>
<dbReference type="InterPro" id="IPR036397">
    <property type="entry name" value="RNaseH_sf"/>
</dbReference>
<proteinExistence type="predicted"/>
<dbReference type="RefSeq" id="WP_236996379.1">
    <property type="nucleotide sequence ID" value="NZ_JAKKOR010000001.1"/>
</dbReference>
<dbReference type="InterPro" id="IPR009057">
    <property type="entry name" value="Homeodomain-like_sf"/>
</dbReference>
<protein>
    <submittedName>
        <fullName evidence="4">IS3 family transposase</fullName>
    </submittedName>
</protein>
<comment type="function">
    <text evidence="1">Involved in the transposition of the insertion sequence.</text>
</comment>
<dbReference type="Gene3D" id="3.30.420.10">
    <property type="entry name" value="Ribonuclease H-like superfamily/Ribonuclease H"/>
    <property type="match status" value="1"/>
</dbReference>
<dbReference type="InterPro" id="IPR025948">
    <property type="entry name" value="HTH-like_dom"/>
</dbReference>
<dbReference type="Pfam" id="PF13276">
    <property type="entry name" value="HTH_21"/>
    <property type="match status" value="1"/>
</dbReference>
<evidence type="ECO:0000256" key="1">
    <source>
        <dbReference type="ARBA" id="ARBA00002286"/>
    </source>
</evidence>
<dbReference type="Pfam" id="PF01527">
    <property type="entry name" value="HTH_Tnp_1"/>
    <property type="match status" value="1"/>
</dbReference>
<dbReference type="EMBL" id="JAKKOR010000001">
    <property type="protein sequence ID" value="MCF8587156.1"/>
    <property type="molecule type" value="Genomic_DNA"/>
</dbReference>
<name>A0ABS9INK6_9ACTN</name>
<evidence type="ECO:0000313" key="4">
    <source>
        <dbReference type="EMBL" id="MCF8587156.1"/>
    </source>
</evidence>
<accession>A0ABS9INK6</accession>
<dbReference type="InterPro" id="IPR048020">
    <property type="entry name" value="Transpos_IS3"/>
</dbReference>
<feature type="domain" description="Integrase catalytic" evidence="3">
    <location>
        <begin position="246"/>
        <end position="413"/>
    </location>
</feature>
<sequence>MSGSTSKRYPSELRERAVRMVAEIRAEHESEWAAMTKVAELLGVGTPETIRKWCRQAEVDAGQRPGTTTEESAELKRLKRENAELKRANAILKSASAFFGGRTRPATALIVRYIDEHVGTRDGDGLRWGVESICVQLTTLGAKIAPATYYEHRTRKPTFREVRDEELKAKITKVHEENYGVYGARKVWLMLNRERAEHEAPIARCTVERLMTELGLAGAVRGKVKRTTISDPKASKPLDLVNRGFAPLAPDRLWVADFTYVSTWSGWCYTAFVVDAYARRILGWSVSTTMTSKLVIDAVEQAIWTRSREGTDLTGLIAHHDHGVQYMSVAYSERLDEAGIKPSTGAVGSSYDNALAETINGLYKTELIKSRRPWKGCDDLEIATAEWVDWFNRRRPFEYCNDLTPVEAERAHYAHHQTPAPAGVSN</sequence>
<dbReference type="PANTHER" id="PTHR46889:SF4">
    <property type="entry name" value="TRANSPOSASE INSO FOR INSERTION SEQUENCE ELEMENT IS911B-RELATED"/>
    <property type="match status" value="1"/>
</dbReference>
<comment type="caution">
    <text evidence="4">The sequence shown here is derived from an EMBL/GenBank/DDBJ whole genome shotgun (WGS) entry which is preliminary data.</text>
</comment>
<evidence type="ECO:0000313" key="5">
    <source>
        <dbReference type="Proteomes" id="UP001200110"/>
    </source>
</evidence>
<keyword evidence="2" id="KW-0175">Coiled coil</keyword>
<dbReference type="PROSITE" id="PS50994">
    <property type="entry name" value="INTEGRASE"/>
    <property type="match status" value="1"/>
</dbReference>
<dbReference type="NCBIfam" id="NF033516">
    <property type="entry name" value="transpos_IS3"/>
    <property type="match status" value="1"/>
</dbReference>
<dbReference type="Pfam" id="PF00665">
    <property type="entry name" value="rve"/>
    <property type="match status" value="1"/>
</dbReference>
<evidence type="ECO:0000259" key="3">
    <source>
        <dbReference type="PROSITE" id="PS50994"/>
    </source>
</evidence>
<feature type="coiled-coil region" evidence="2">
    <location>
        <begin position="68"/>
        <end position="95"/>
    </location>
</feature>
<dbReference type="Proteomes" id="UP001200110">
    <property type="component" value="Unassembled WGS sequence"/>
</dbReference>
<dbReference type="InterPro" id="IPR001584">
    <property type="entry name" value="Integrase_cat-core"/>
</dbReference>
<dbReference type="InterPro" id="IPR050900">
    <property type="entry name" value="Transposase_IS3/IS150/IS904"/>
</dbReference>
<dbReference type="SUPFAM" id="SSF53098">
    <property type="entry name" value="Ribonuclease H-like"/>
    <property type="match status" value="1"/>
</dbReference>
<dbReference type="PANTHER" id="PTHR46889">
    <property type="entry name" value="TRANSPOSASE INSF FOR INSERTION SEQUENCE IS3B-RELATED"/>
    <property type="match status" value="1"/>
</dbReference>
<keyword evidence="5" id="KW-1185">Reference proteome</keyword>
<dbReference type="InterPro" id="IPR002514">
    <property type="entry name" value="Transposase_8"/>
</dbReference>